<dbReference type="Proteomes" id="UP000032515">
    <property type="component" value="Unassembled WGS sequence"/>
</dbReference>
<dbReference type="AlphaFoldDB" id="A0A0D7EDZ5"/>
<reference evidence="2 3" key="1">
    <citation type="submission" date="2014-11" db="EMBL/GenBank/DDBJ databases">
        <title>Genomics and ecophysiology of heterotrophic nitrogen fixing bacteria isolated from estuarine surface water.</title>
        <authorList>
            <person name="Bentzon-Tilia M."/>
            <person name="Severin I."/>
            <person name="Hansen L.H."/>
            <person name="Riemann L."/>
        </authorList>
    </citation>
    <scope>NUCLEOTIDE SEQUENCE [LARGE SCALE GENOMIC DNA]</scope>
    <source>
        <strain evidence="2 3">BAL398</strain>
    </source>
</reference>
<accession>A0A0D7EDZ5</accession>
<evidence type="ECO:0008006" key="4">
    <source>
        <dbReference type="Google" id="ProtNLM"/>
    </source>
</evidence>
<proteinExistence type="predicted"/>
<sequence>MPIVIWTPEAIERNLPMCAEEIATRLGYKDVNTFYRNRHKLSLIEGMPRPISRTGKQAYDRAGMEAWLTRHDPRRPPAAANDAIAPPAPSSDGEWNSFLHQHYGADA</sequence>
<organism evidence="2 3">
    <name type="scientific">Rhodopseudomonas palustris</name>
    <dbReference type="NCBI Taxonomy" id="1076"/>
    <lineage>
        <taxon>Bacteria</taxon>
        <taxon>Pseudomonadati</taxon>
        <taxon>Pseudomonadota</taxon>
        <taxon>Alphaproteobacteria</taxon>
        <taxon>Hyphomicrobiales</taxon>
        <taxon>Nitrobacteraceae</taxon>
        <taxon>Rhodopseudomonas</taxon>
    </lineage>
</organism>
<evidence type="ECO:0000313" key="2">
    <source>
        <dbReference type="EMBL" id="KIZ39064.1"/>
    </source>
</evidence>
<feature type="region of interest" description="Disordered" evidence="1">
    <location>
        <begin position="72"/>
        <end position="97"/>
    </location>
</feature>
<name>A0A0D7EDZ5_RHOPL</name>
<protein>
    <recommendedName>
        <fullName evidence="4">DNA-binding protein</fullName>
    </recommendedName>
</protein>
<evidence type="ECO:0000313" key="3">
    <source>
        <dbReference type="Proteomes" id="UP000032515"/>
    </source>
</evidence>
<gene>
    <name evidence="2" type="ORF">OO17_21645</name>
</gene>
<dbReference type="PATRIC" id="fig|1076.23.peg.5079"/>
<evidence type="ECO:0000256" key="1">
    <source>
        <dbReference type="SAM" id="MobiDB-lite"/>
    </source>
</evidence>
<dbReference type="EMBL" id="JXXE01000467">
    <property type="protein sequence ID" value="KIZ39064.1"/>
    <property type="molecule type" value="Genomic_DNA"/>
</dbReference>
<comment type="caution">
    <text evidence="2">The sequence shown here is derived from an EMBL/GenBank/DDBJ whole genome shotgun (WGS) entry which is preliminary data.</text>
</comment>